<gene>
    <name evidence="2" type="ordered locus">Runsl_4646</name>
</gene>
<evidence type="ECO:0000313" key="3">
    <source>
        <dbReference type="Proteomes" id="UP000000493"/>
    </source>
</evidence>
<organism evidence="2 3">
    <name type="scientific">Runella slithyformis (strain ATCC 29530 / DSM 19594 / LMG 11500 / NCIMB 11436 / LSU 4)</name>
    <dbReference type="NCBI Taxonomy" id="761193"/>
    <lineage>
        <taxon>Bacteria</taxon>
        <taxon>Pseudomonadati</taxon>
        <taxon>Bacteroidota</taxon>
        <taxon>Cytophagia</taxon>
        <taxon>Cytophagales</taxon>
        <taxon>Spirosomataceae</taxon>
        <taxon>Runella</taxon>
    </lineage>
</organism>
<reference evidence="2 3" key="2">
    <citation type="journal article" date="2012" name="Stand. Genomic Sci.">
        <title>Complete genome sequence of the aquatic bacterium Runella slithyformis type strain (LSU 4(T)).</title>
        <authorList>
            <person name="Copeland A."/>
            <person name="Zhang X."/>
            <person name="Misra M."/>
            <person name="Lapidus A."/>
            <person name="Nolan M."/>
            <person name="Lucas S."/>
            <person name="Deshpande S."/>
            <person name="Cheng J.F."/>
            <person name="Tapia R."/>
            <person name="Goodwin L.A."/>
            <person name="Pitluck S."/>
            <person name="Liolios K."/>
            <person name="Pagani I."/>
            <person name="Ivanova N."/>
            <person name="Mikhailova N."/>
            <person name="Pati A."/>
            <person name="Chen A."/>
            <person name="Palaniappan K."/>
            <person name="Land M."/>
            <person name="Hauser L."/>
            <person name="Pan C."/>
            <person name="Jeffries C.D."/>
            <person name="Detter J.C."/>
            <person name="Brambilla E.M."/>
            <person name="Rohde M."/>
            <person name="Djao O.D."/>
            <person name="Goker M."/>
            <person name="Sikorski J."/>
            <person name="Tindall B.J."/>
            <person name="Woyke T."/>
            <person name="Bristow J."/>
            <person name="Eisen J.A."/>
            <person name="Markowitz V."/>
            <person name="Hugenholtz P."/>
            <person name="Kyrpides N.C."/>
            <person name="Klenk H.P."/>
            <person name="Mavromatis K."/>
        </authorList>
    </citation>
    <scope>NUCLEOTIDE SEQUENCE [LARGE SCALE GENOMIC DNA]</scope>
    <source>
        <strain evidence="3">ATCC 29530 / DSM 19594 / LMG 11500 / NCIMB 11436 / LSU 4</strain>
    </source>
</reference>
<feature type="signal peptide" evidence="1">
    <location>
        <begin position="1"/>
        <end position="21"/>
    </location>
</feature>
<accession>A0A7U4E7S6</accession>
<feature type="chain" id="PRO_5031170676" evidence="1">
    <location>
        <begin position="22"/>
        <end position="222"/>
    </location>
</feature>
<dbReference type="Proteomes" id="UP000000493">
    <property type="component" value="Chromosome"/>
</dbReference>
<reference evidence="3" key="1">
    <citation type="submission" date="2011-06" db="EMBL/GenBank/DDBJ databases">
        <title>The complete genome of chromosome of Runella slithyformis DSM 19594.</title>
        <authorList>
            <consortium name="US DOE Joint Genome Institute (JGI-PGF)"/>
            <person name="Lucas S."/>
            <person name="Han J."/>
            <person name="Lapidus A."/>
            <person name="Bruce D."/>
            <person name="Goodwin L."/>
            <person name="Pitluck S."/>
            <person name="Peters L."/>
            <person name="Kyrpides N."/>
            <person name="Mavromatis K."/>
            <person name="Ivanova N."/>
            <person name="Ovchinnikova G."/>
            <person name="Zhang X."/>
            <person name="Misra M."/>
            <person name="Detter J.C."/>
            <person name="Tapia R."/>
            <person name="Han C."/>
            <person name="Land M."/>
            <person name="Hauser L."/>
            <person name="Markowitz V."/>
            <person name="Cheng J.-F."/>
            <person name="Hugenholtz P."/>
            <person name="Woyke T."/>
            <person name="Wu D."/>
            <person name="Tindall B."/>
            <person name="Faehrich R."/>
            <person name="Brambilla E."/>
            <person name="Klenk H.-P."/>
            <person name="Eisen J.A."/>
        </authorList>
    </citation>
    <scope>NUCLEOTIDE SEQUENCE [LARGE SCALE GENOMIC DNA]</scope>
    <source>
        <strain evidence="3">ATCC 29530 / DSM 19594 / LMG 11500 / NCIMB 11436 / LSU 4</strain>
    </source>
</reference>
<dbReference type="Gene3D" id="2.60.40.1120">
    <property type="entry name" value="Carboxypeptidase-like, regulatory domain"/>
    <property type="match status" value="1"/>
</dbReference>
<keyword evidence="1" id="KW-0732">Signal</keyword>
<evidence type="ECO:0000313" key="2">
    <source>
        <dbReference type="EMBL" id="AEI50966.1"/>
    </source>
</evidence>
<dbReference type="Pfam" id="PF13715">
    <property type="entry name" value="CarbopepD_reg_2"/>
    <property type="match status" value="1"/>
</dbReference>
<dbReference type="AlphaFoldDB" id="A0A7U4E7S6"/>
<dbReference type="SUPFAM" id="SSF49464">
    <property type="entry name" value="Carboxypeptidase regulatory domain-like"/>
    <property type="match status" value="1"/>
</dbReference>
<dbReference type="InterPro" id="IPR008969">
    <property type="entry name" value="CarboxyPept-like_regulatory"/>
</dbReference>
<dbReference type="EMBL" id="CP002859">
    <property type="protein sequence ID" value="AEI50966.1"/>
    <property type="molecule type" value="Genomic_DNA"/>
</dbReference>
<evidence type="ECO:0000256" key="1">
    <source>
        <dbReference type="SAM" id="SignalP"/>
    </source>
</evidence>
<name>A0A7U4E7S6_RUNSL</name>
<keyword evidence="2" id="KW-0675">Receptor</keyword>
<dbReference type="RefSeq" id="WP_013930256.1">
    <property type="nucleotide sequence ID" value="NC_015703.1"/>
</dbReference>
<protein>
    <submittedName>
        <fullName evidence="2">TonB-dependent receptor plug</fullName>
    </submittedName>
</protein>
<keyword evidence="3" id="KW-1185">Reference proteome</keyword>
<proteinExistence type="predicted"/>
<dbReference type="KEGG" id="rsi:Runsl_4646"/>
<sequence length="222" mass="25059">MVKNVLIYVAALFAASFITHAQTLTGVIKDSKTNEPIPFASVFLSNTTFATETGIDGTFKLKNVPTGTHTLAICFIGYETLNRTIKVVKGQLVTFTESLVPSAQQLAEVKVQTNWDEKWEKQYQFMGETAAVQYCKVINPRVIDFGEKREVLTAKADKAIEIDNRFLGYRILYTLKSFKTDGVEIRLTGYAQFSELWSDKPSKKAFWAANRDKLLHFIKITP</sequence>